<comment type="caution">
    <text evidence="2">The sequence shown here is derived from an EMBL/GenBank/DDBJ whole genome shotgun (WGS) entry which is preliminary data.</text>
</comment>
<dbReference type="Proteomes" id="UP000619170">
    <property type="component" value="Unassembled WGS sequence"/>
</dbReference>
<dbReference type="EMBL" id="JADAZL010000003">
    <property type="protein sequence ID" value="MBE2164567.1"/>
    <property type="molecule type" value="Genomic_DNA"/>
</dbReference>
<feature type="transmembrane region" description="Helical" evidence="1">
    <location>
        <begin position="103"/>
        <end position="122"/>
    </location>
</feature>
<name>A0ABR9NI34_9GAMM</name>
<sequence length="250" mass="29530">MYLSLETLFVLGIVGFYIYDSTYLYFYNEFNIQKGFKTSFHHQLLSKKLNFFSKYLVIFNLLLPYQLIFKCSWKSIYSDKQIIFHDDITNITTISRTLKPLQFLNILLFLLIIFFLPLVILLKLNYVILAITITTIYFLNIINIFYVIYKRKKLKLSWVKVLQLAMDVFLCPPFSVNLLRKISLNYVVKTEGTILAKEILSKKNYQEFINTVLTDLEALKSTSNIENISKIELREQQLIASQNLNYKSDK</sequence>
<reference evidence="2 3" key="1">
    <citation type="submission" date="2020-10" db="EMBL/GenBank/DDBJ databases">
        <authorList>
            <person name="Mohd Rani F."/>
        </authorList>
    </citation>
    <scope>NUCLEOTIDE SEQUENCE [LARGE SCALE GENOMIC DNA]</scope>
    <source>
        <strain evidence="2 3">AC1583</strain>
    </source>
</reference>
<accession>A0ABR9NI34</accession>
<feature type="transmembrane region" description="Helical" evidence="1">
    <location>
        <begin position="7"/>
        <end position="26"/>
    </location>
</feature>
<proteinExistence type="predicted"/>
<keyword evidence="3" id="KW-1185">Reference proteome</keyword>
<protein>
    <recommendedName>
        <fullName evidence="4">Transmembrane protein</fullName>
    </recommendedName>
</protein>
<evidence type="ECO:0000313" key="2">
    <source>
        <dbReference type="EMBL" id="MBE2164567.1"/>
    </source>
</evidence>
<keyword evidence="1" id="KW-0472">Membrane</keyword>
<reference evidence="3" key="2">
    <citation type="submission" date="2023-07" db="EMBL/GenBank/DDBJ databases">
        <title>Acinetobacter oleivorans assembled AC1583.</title>
        <authorList>
            <person name="Yeo C.C."/>
        </authorList>
    </citation>
    <scope>NUCLEOTIDE SEQUENCE [LARGE SCALE GENOMIC DNA]</scope>
    <source>
        <strain evidence="3">AC1583</strain>
    </source>
</reference>
<organism evidence="2 3">
    <name type="scientific">Acinetobacter oleivorans</name>
    <dbReference type="NCBI Taxonomy" id="1148157"/>
    <lineage>
        <taxon>Bacteria</taxon>
        <taxon>Pseudomonadati</taxon>
        <taxon>Pseudomonadota</taxon>
        <taxon>Gammaproteobacteria</taxon>
        <taxon>Moraxellales</taxon>
        <taxon>Moraxellaceae</taxon>
        <taxon>Acinetobacter</taxon>
    </lineage>
</organism>
<gene>
    <name evidence="2" type="ORF">IIQ43_08455</name>
</gene>
<evidence type="ECO:0000313" key="3">
    <source>
        <dbReference type="Proteomes" id="UP000619170"/>
    </source>
</evidence>
<keyword evidence="1" id="KW-0812">Transmembrane</keyword>
<feature type="transmembrane region" description="Helical" evidence="1">
    <location>
        <begin position="128"/>
        <end position="149"/>
    </location>
</feature>
<evidence type="ECO:0000256" key="1">
    <source>
        <dbReference type="SAM" id="Phobius"/>
    </source>
</evidence>
<keyword evidence="1" id="KW-1133">Transmembrane helix</keyword>
<evidence type="ECO:0008006" key="4">
    <source>
        <dbReference type="Google" id="ProtNLM"/>
    </source>
</evidence>
<dbReference type="RefSeq" id="WP_192834126.1">
    <property type="nucleotide sequence ID" value="NZ_JADAZL010000003.1"/>
</dbReference>